<dbReference type="RefSeq" id="WP_201277618.1">
    <property type="nucleotide sequence ID" value="NZ_BJCE01000085.1"/>
</dbReference>
<evidence type="ECO:0000259" key="1">
    <source>
        <dbReference type="Pfam" id="PF14213"/>
    </source>
</evidence>
<proteinExistence type="predicted"/>
<feature type="domain" description="DUF4325" evidence="1">
    <location>
        <begin position="98"/>
        <end position="158"/>
    </location>
</feature>
<evidence type="ECO:0000313" key="2">
    <source>
        <dbReference type="EMBL" id="GCL37588.1"/>
    </source>
</evidence>
<dbReference type="Proteomes" id="UP000300142">
    <property type="component" value="Unassembled WGS sequence"/>
</dbReference>
<reference evidence="3" key="1">
    <citation type="submission" date="2019-02" db="EMBL/GenBank/DDBJ databases">
        <title>Draft genome sequence of Sphaerospermopsis reniformis NIES-1949.</title>
        <authorList>
            <person name="Yamaguchi H."/>
            <person name="Suzuki S."/>
            <person name="Kawachi M."/>
        </authorList>
    </citation>
    <scope>NUCLEOTIDE SEQUENCE [LARGE SCALE GENOMIC DNA]</scope>
    <source>
        <strain evidence="3">NIES-1949</strain>
    </source>
</reference>
<organism evidence="2 3">
    <name type="scientific">Sphaerospermopsis reniformis</name>
    <dbReference type="NCBI Taxonomy" id="531300"/>
    <lineage>
        <taxon>Bacteria</taxon>
        <taxon>Bacillati</taxon>
        <taxon>Cyanobacteriota</taxon>
        <taxon>Cyanophyceae</taxon>
        <taxon>Nostocales</taxon>
        <taxon>Aphanizomenonaceae</taxon>
        <taxon>Sphaerospermopsis</taxon>
    </lineage>
</organism>
<dbReference type="Pfam" id="PF14213">
    <property type="entry name" value="DUF4325"/>
    <property type="match status" value="1"/>
</dbReference>
<name>A0A480A250_9CYAN</name>
<keyword evidence="3" id="KW-1185">Reference proteome</keyword>
<comment type="caution">
    <text evidence="2">The sequence shown here is derived from an EMBL/GenBank/DDBJ whole genome shotgun (WGS) entry which is preliminary data.</text>
</comment>
<accession>A0A480A250</accession>
<sequence length="284" mass="33015">MTVAEKVSSWFPKKQRSLKHFPLAYVPSQDSNEINKASLTNKLDWNYLNLKKRVSENNPNNLFLFKRGILPPSNSKVKVFTKYEVFDLVGKTCITVNDGQKIYDLVHRQLQANQPVELDFAGVEVFAAPFFNFAIGQLLKDIQPENLSKLLKINNIKPLGNQIISLVIENSKRYYSDPIFRSRLDQVINEKSDFTTLVEEWREETRGVSSTNQMCMHPAYQQIIGMGEPVIPLLLRELEKKSGRWFWALKSISREDPVPPEYRGNTKEMTKAWLDWGRERGYKW</sequence>
<gene>
    <name evidence="2" type="ORF">SR1949_26990</name>
</gene>
<dbReference type="EMBL" id="BJCE01000085">
    <property type="protein sequence ID" value="GCL37588.1"/>
    <property type="molecule type" value="Genomic_DNA"/>
</dbReference>
<dbReference type="InterPro" id="IPR025474">
    <property type="entry name" value="DUF4325"/>
</dbReference>
<protein>
    <recommendedName>
        <fullName evidence="1">DUF4325 domain-containing protein</fullName>
    </recommendedName>
</protein>
<dbReference type="AlphaFoldDB" id="A0A480A250"/>
<evidence type="ECO:0000313" key="3">
    <source>
        <dbReference type="Proteomes" id="UP000300142"/>
    </source>
</evidence>